<dbReference type="EMBL" id="QFYP01000001">
    <property type="protein sequence ID" value="RAK61222.1"/>
    <property type="molecule type" value="Genomic_DNA"/>
</dbReference>
<keyword evidence="1" id="KW-1133">Transmembrane helix</keyword>
<dbReference type="Pfam" id="PF22564">
    <property type="entry name" value="HAAS"/>
    <property type="match status" value="1"/>
</dbReference>
<feature type="transmembrane region" description="Helical" evidence="1">
    <location>
        <begin position="77"/>
        <end position="100"/>
    </location>
</feature>
<comment type="caution">
    <text evidence="2">The sequence shown here is derived from an EMBL/GenBank/DDBJ whole genome shotgun (WGS) entry which is preliminary data.</text>
</comment>
<protein>
    <recommendedName>
        <fullName evidence="4">DUF1700 domain-containing protein</fullName>
    </recommendedName>
</protein>
<dbReference type="Proteomes" id="UP000249842">
    <property type="component" value="Unassembled WGS sequence"/>
</dbReference>
<organism evidence="2 3">
    <name type="scientific">Phenylobacterium hankyongense</name>
    <dbReference type="NCBI Taxonomy" id="1813876"/>
    <lineage>
        <taxon>Bacteria</taxon>
        <taxon>Pseudomonadati</taxon>
        <taxon>Pseudomonadota</taxon>
        <taxon>Alphaproteobacteria</taxon>
        <taxon>Caulobacterales</taxon>
        <taxon>Caulobacteraceae</taxon>
        <taxon>Phenylobacterium</taxon>
    </lineage>
</organism>
<proteinExistence type="predicted"/>
<reference evidence="3" key="1">
    <citation type="submission" date="2018-05" db="EMBL/GenBank/DDBJ databases">
        <authorList>
            <person name="Li X."/>
        </authorList>
    </citation>
    <scope>NUCLEOTIDE SEQUENCE [LARGE SCALE GENOMIC DNA]</scope>
    <source>
        <strain evidence="3">HKS-05</strain>
    </source>
</reference>
<evidence type="ECO:0000313" key="3">
    <source>
        <dbReference type="Proteomes" id="UP000249842"/>
    </source>
</evidence>
<feature type="transmembrane region" description="Helical" evidence="1">
    <location>
        <begin position="106"/>
        <end position="127"/>
    </location>
</feature>
<keyword evidence="3" id="KW-1185">Reference proteome</keyword>
<gene>
    <name evidence="2" type="ORF">DJ021_16135</name>
</gene>
<dbReference type="AlphaFoldDB" id="A0A328B1A6"/>
<dbReference type="RefSeq" id="WP_111458514.1">
    <property type="nucleotide sequence ID" value="NZ_QFYP01000001.1"/>
</dbReference>
<dbReference type="OrthoDB" id="9804829at2"/>
<keyword evidence="1" id="KW-0472">Membrane</keyword>
<sequence>MTRQAFMARLREGLRGLPAQTVADIVADYETHFTEGEAAGRSEADVAAALGDPGRLARELRAEASLKRWEEQRNPSGAAAAVFAVLGLGAIDILILLPIAMGVAGALFGMIIGDIAVFFAGGVLFAAGPFTDPPGGPAAALLAGLGLMAAAASVGAVLTLVGIGLVNALVWYGRLHYRLLKPALEPQAQGGVQ</sequence>
<evidence type="ECO:0000313" key="2">
    <source>
        <dbReference type="EMBL" id="RAK61222.1"/>
    </source>
</evidence>
<name>A0A328B1A6_9CAUL</name>
<evidence type="ECO:0000256" key="1">
    <source>
        <dbReference type="SAM" id="Phobius"/>
    </source>
</evidence>
<evidence type="ECO:0008006" key="4">
    <source>
        <dbReference type="Google" id="ProtNLM"/>
    </source>
</evidence>
<accession>A0A328B1A6</accession>
<feature type="transmembrane region" description="Helical" evidence="1">
    <location>
        <begin position="139"/>
        <end position="172"/>
    </location>
</feature>
<keyword evidence="1" id="KW-0812">Transmembrane</keyword>